<dbReference type="EMBL" id="VGIY01000180">
    <property type="protein sequence ID" value="MBM3317747.1"/>
    <property type="molecule type" value="Genomic_DNA"/>
</dbReference>
<dbReference type="Proteomes" id="UP000748308">
    <property type="component" value="Unassembled WGS sequence"/>
</dbReference>
<accession>A0A938BQZ7</accession>
<sequence length="188" mass="20928">ALERYHKEDYRSASRYLLSELSPGDAFVSLAVDLPLRNYYMRAPLRGRAPVPWQDMGRLVNWRGRIALKGQGPDSYEEKLLAAWEPGRRLFVFLAREWVTDPGGVLERDLRRRGDLVAEASWPGTRVLVLERRGSGNGRGGAREANREQARPAGAERPPEETRGPGGEPSPAEAESAASRPPQRRSSG</sequence>
<feature type="compositionally biased region" description="Low complexity" evidence="1">
    <location>
        <begin position="169"/>
        <end position="188"/>
    </location>
</feature>
<protein>
    <submittedName>
        <fullName evidence="2">Uncharacterized protein</fullName>
    </submittedName>
</protein>
<proteinExistence type="predicted"/>
<feature type="non-terminal residue" evidence="2">
    <location>
        <position position="1"/>
    </location>
</feature>
<evidence type="ECO:0000313" key="3">
    <source>
        <dbReference type="Proteomes" id="UP000748308"/>
    </source>
</evidence>
<gene>
    <name evidence="2" type="ORF">FJY75_07825</name>
</gene>
<evidence type="ECO:0000256" key="1">
    <source>
        <dbReference type="SAM" id="MobiDB-lite"/>
    </source>
</evidence>
<feature type="compositionally biased region" description="Basic and acidic residues" evidence="1">
    <location>
        <begin position="141"/>
        <end position="150"/>
    </location>
</feature>
<comment type="caution">
    <text evidence="2">The sequence shown here is derived from an EMBL/GenBank/DDBJ whole genome shotgun (WGS) entry which is preliminary data.</text>
</comment>
<reference evidence="2" key="1">
    <citation type="submission" date="2019-03" db="EMBL/GenBank/DDBJ databases">
        <title>Lake Tanganyika Metagenome-Assembled Genomes (MAGs).</title>
        <authorList>
            <person name="Tran P."/>
        </authorList>
    </citation>
    <scope>NUCLEOTIDE SEQUENCE</scope>
    <source>
        <strain evidence="2">M_DeepCast_400m_m2_100</strain>
    </source>
</reference>
<evidence type="ECO:0000313" key="2">
    <source>
        <dbReference type="EMBL" id="MBM3317747.1"/>
    </source>
</evidence>
<name>A0A938BQZ7_UNCEI</name>
<feature type="region of interest" description="Disordered" evidence="1">
    <location>
        <begin position="131"/>
        <end position="188"/>
    </location>
</feature>
<organism evidence="2 3">
    <name type="scientific">Eiseniibacteriota bacterium</name>
    <dbReference type="NCBI Taxonomy" id="2212470"/>
    <lineage>
        <taxon>Bacteria</taxon>
        <taxon>Candidatus Eiseniibacteriota</taxon>
    </lineage>
</organism>
<dbReference type="AlphaFoldDB" id="A0A938BQZ7"/>